<gene>
    <name evidence="2" type="ORF">QWI16_06090</name>
</gene>
<dbReference type="RefSeq" id="WP_302711881.1">
    <property type="nucleotide sequence ID" value="NZ_JAULRT010000035.1"/>
</dbReference>
<evidence type="ECO:0000313" key="3">
    <source>
        <dbReference type="Proteomes" id="UP001168380"/>
    </source>
</evidence>
<keyword evidence="3" id="KW-1185">Reference proteome</keyword>
<protein>
    <submittedName>
        <fullName evidence="2">DUF2909 domain-containing protein</fullName>
    </submittedName>
</protein>
<dbReference type="InterPro" id="IPR021313">
    <property type="entry name" value="DUF2909"/>
</dbReference>
<dbReference type="EMBL" id="JAULRT010000035">
    <property type="protein sequence ID" value="MDO3381739.1"/>
    <property type="molecule type" value="Genomic_DNA"/>
</dbReference>
<dbReference type="Pfam" id="PF11137">
    <property type="entry name" value="DUF2909"/>
    <property type="match status" value="1"/>
</dbReference>
<evidence type="ECO:0000256" key="1">
    <source>
        <dbReference type="SAM" id="Phobius"/>
    </source>
</evidence>
<feature type="transmembrane region" description="Helical" evidence="1">
    <location>
        <begin position="6"/>
        <end position="26"/>
    </location>
</feature>
<accession>A0ABT8TCA1</accession>
<sequence length="75" mass="8368">MWLKIIILVLFIGVVLSLTAGLNYLLRDAGLPQSKRTLYALGIRITLAVLMMLCVGYGFYSGILTDSAPWDQHLR</sequence>
<feature type="transmembrane region" description="Helical" evidence="1">
    <location>
        <begin position="38"/>
        <end position="60"/>
    </location>
</feature>
<keyword evidence="1" id="KW-0812">Transmembrane</keyword>
<dbReference type="Proteomes" id="UP001168380">
    <property type="component" value="Unassembled WGS sequence"/>
</dbReference>
<organism evidence="2 3">
    <name type="scientific">Gilvimarinus algae</name>
    <dbReference type="NCBI Taxonomy" id="3058037"/>
    <lineage>
        <taxon>Bacteria</taxon>
        <taxon>Pseudomonadati</taxon>
        <taxon>Pseudomonadota</taxon>
        <taxon>Gammaproteobacteria</taxon>
        <taxon>Cellvibrionales</taxon>
        <taxon>Cellvibrionaceae</taxon>
        <taxon>Gilvimarinus</taxon>
    </lineage>
</organism>
<evidence type="ECO:0000313" key="2">
    <source>
        <dbReference type="EMBL" id="MDO3381739.1"/>
    </source>
</evidence>
<keyword evidence="1" id="KW-0472">Membrane</keyword>
<keyword evidence="1" id="KW-1133">Transmembrane helix</keyword>
<name>A0ABT8TCA1_9GAMM</name>
<proteinExistence type="predicted"/>
<comment type="caution">
    <text evidence="2">The sequence shown here is derived from an EMBL/GenBank/DDBJ whole genome shotgun (WGS) entry which is preliminary data.</text>
</comment>
<reference evidence="2" key="1">
    <citation type="submission" date="2023-07" db="EMBL/GenBank/DDBJ databases">
        <title>Gilvimarinus algae sp. nov., isolated from the surface of Kelp.</title>
        <authorList>
            <person name="Sun Y.Y."/>
            <person name="Gong Y."/>
            <person name="Du Z.J."/>
        </authorList>
    </citation>
    <scope>NUCLEOTIDE SEQUENCE</scope>
    <source>
        <strain evidence="2">SDUM040014</strain>
    </source>
</reference>